<dbReference type="eggNOG" id="KOG3065">
    <property type="taxonomic scope" value="Eukaryota"/>
</dbReference>
<evidence type="ECO:0000313" key="8">
    <source>
        <dbReference type="EnsemblPlants" id="Bra032989.1-P"/>
    </source>
</evidence>
<feature type="compositionally biased region" description="Polar residues" evidence="6">
    <location>
        <begin position="140"/>
        <end position="154"/>
    </location>
</feature>
<evidence type="ECO:0000256" key="3">
    <source>
        <dbReference type="ARBA" id="ARBA00022448"/>
    </source>
</evidence>
<accession>M4EW06</accession>
<dbReference type="InterPro" id="IPR044766">
    <property type="entry name" value="NPSN/SNAP25-like_N_SNARE"/>
</dbReference>
<dbReference type="GO" id="GO:0005484">
    <property type="term" value="F:SNAP receptor activity"/>
    <property type="evidence" value="ECO:0007669"/>
    <property type="project" value="InterPro"/>
</dbReference>
<dbReference type="InterPro" id="IPR004041">
    <property type="entry name" value="NAF_dom"/>
</dbReference>
<evidence type="ECO:0000256" key="6">
    <source>
        <dbReference type="SAM" id="MobiDB-lite"/>
    </source>
</evidence>
<comment type="subcellular location">
    <subcellularLocation>
        <location evidence="1">Membrane</location>
    </subcellularLocation>
</comment>
<evidence type="ECO:0000256" key="1">
    <source>
        <dbReference type="ARBA" id="ARBA00004370"/>
    </source>
</evidence>
<feature type="region of interest" description="Disordered" evidence="6">
    <location>
        <begin position="304"/>
        <end position="324"/>
    </location>
</feature>
<dbReference type="CDD" id="cd15861">
    <property type="entry name" value="SNARE_SNAP25N_23N_29N_SEC9N"/>
    <property type="match status" value="1"/>
</dbReference>
<dbReference type="PANTHER" id="PTHR19305">
    <property type="entry name" value="SYNAPTOSOMAL ASSOCIATED PROTEIN"/>
    <property type="match status" value="1"/>
</dbReference>
<dbReference type="GO" id="GO:0031201">
    <property type="term" value="C:SNARE complex"/>
    <property type="evidence" value="ECO:0007669"/>
    <property type="project" value="InterPro"/>
</dbReference>
<protein>
    <recommendedName>
        <fullName evidence="7">NAF domain-containing protein</fullName>
    </recommendedName>
</protein>
<dbReference type="Gramene" id="Bra032989.1">
    <property type="protein sequence ID" value="Bra032989.1-P"/>
    <property type="gene ID" value="Bra032989"/>
</dbReference>
<dbReference type="Pfam" id="PF03822">
    <property type="entry name" value="NAF"/>
    <property type="match status" value="1"/>
</dbReference>
<reference evidence="8" key="3">
    <citation type="submission" date="2023-03" db="UniProtKB">
        <authorList>
            <consortium name="EnsemblPlants"/>
        </authorList>
    </citation>
    <scope>IDENTIFICATION</scope>
    <source>
        <strain evidence="8">cv. Chiifu-401-42</strain>
    </source>
</reference>
<dbReference type="Gene3D" id="1.20.5.110">
    <property type="match status" value="2"/>
</dbReference>
<dbReference type="STRING" id="51351.M4EW06"/>
<dbReference type="InterPro" id="IPR011009">
    <property type="entry name" value="Kinase-like_dom_sf"/>
</dbReference>
<organism evidence="8 9">
    <name type="scientific">Brassica campestris</name>
    <name type="common">Field mustard</name>
    <dbReference type="NCBI Taxonomy" id="3711"/>
    <lineage>
        <taxon>Eukaryota</taxon>
        <taxon>Viridiplantae</taxon>
        <taxon>Streptophyta</taxon>
        <taxon>Embryophyta</taxon>
        <taxon>Tracheophyta</taxon>
        <taxon>Spermatophyta</taxon>
        <taxon>Magnoliopsida</taxon>
        <taxon>eudicotyledons</taxon>
        <taxon>Gunneridae</taxon>
        <taxon>Pentapetalae</taxon>
        <taxon>rosids</taxon>
        <taxon>malvids</taxon>
        <taxon>Brassicales</taxon>
        <taxon>Brassicaceae</taxon>
        <taxon>Brassiceae</taxon>
        <taxon>Brassica</taxon>
    </lineage>
</organism>
<dbReference type="eggNOG" id="KOG0583">
    <property type="taxonomic scope" value="Eukaryota"/>
</dbReference>
<dbReference type="OMA" id="RMNGANQ"/>
<feature type="domain" description="NAF" evidence="7">
    <location>
        <begin position="43"/>
        <end position="76"/>
    </location>
</feature>
<keyword evidence="9" id="KW-1185">Reference proteome</keyword>
<evidence type="ECO:0000256" key="4">
    <source>
        <dbReference type="ARBA" id="ARBA00022927"/>
    </source>
</evidence>
<dbReference type="HOGENOM" id="CLU_061058_0_0_1"/>
<evidence type="ECO:0000313" key="9">
    <source>
        <dbReference type="Proteomes" id="UP000011750"/>
    </source>
</evidence>
<dbReference type="Gene3D" id="1.10.510.10">
    <property type="entry name" value="Transferase(Phosphotransferase) domain 1"/>
    <property type="match status" value="1"/>
</dbReference>
<dbReference type="EnsemblPlants" id="Bra032989.1">
    <property type="protein sequence ID" value="Bra032989.1-P"/>
    <property type="gene ID" value="Bra032989"/>
</dbReference>
<dbReference type="Proteomes" id="UP000011750">
    <property type="component" value="Chromosome A02"/>
</dbReference>
<comment type="similarity">
    <text evidence="2">Belongs to the SNAP-25 family.</text>
</comment>
<dbReference type="GO" id="GO:0007165">
    <property type="term" value="P:signal transduction"/>
    <property type="evidence" value="ECO:0007669"/>
    <property type="project" value="InterPro"/>
</dbReference>
<dbReference type="AlphaFoldDB" id="M4EW06"/>
<dbReference type="SUPFAM" id="SSF58038">
    <property type="entry name" value="SNARE fusion complex"/>
    <property type="match status" value="2"/>
</dbReference>
<keyword evidence="5" id="KW-0472">Membrane</keyword>
<dbReference type="GO" id="GO:0005886">
    <property type="term" value="C:plasma membrane"/>
    <property type="evidence" value="ECO:0000318"/>
    <property type="project" value="GO_Central"/>
</dbReference>
<dbReference type="FunFam" id="1.20.5.110:FF:000031">
    <property type="entry name" value="SNAP25 homologous protein SNAP33"/>
    <property type="match status" value="1"/>
</dbReference>
<reference evidence="8 9" key="2">
    <citation type="journal article" date="2018" name="Hortic Res">
        <title>Improved Brassica rapa reference genome by single-molecule sequencing and chromosome conformation capture technologies.</title>
        <authorList>
            <person name="Zhang L."/>
            <person name="Cai X."/>
            <person name="Wu J."/>
            <person name="Liu M."/>
            <person name="Grob S."/>
            <person name="Cheng F."/>
            <person name="Liang J."/>
            <person name="Cai C."/>
            <person name="Liu Z."/>
            <person name="Liu B."/>
            <person name="Wang F."/>
            <person name="Li S."/>
            <person name="Liu F."/>
            <person name="Li X."/>
            <person name="Cheng L."/>
            <person name="Yang W."/>
            <person name="Li M.H."/>
            <person name="Grossniklaus U."/>
            <person name="Zheng H."/>
            <person name="Wang X."/>
        </authorList>
    </citation>
    <scope>NUCLEOTIDE SEQUENCE [LARGE SCALE GENOMIC DNA]</scope>
    <source>
        <strain evidence="8 9">cv. Chiifu-401-42</strain>
    </source>
</reference>
<reference evidence="8 9" key="1">
    <citation type="journal article" date="2011" name="Nat. Genet.">
        <title>The genome of the mesopolyploid crop species Brassica rapa.</title>
        <authorList>
            <consortium name="Brassica rapa Genome Sequencing Project Consortium"/>
            <person name="Wang X."/>
            <person name="Wang H."/>
            <person name="Wang J."/>
            <person name="Sun R."/>
            <person name="Wu J."/>
            <person name="Liu S."/>
            <person name="Bai Y."/>
            <person name="Mun J.H."/>
            <person name="Bancroft I."/>
            <person name="Cheng F."/>
            <person name="Huang S."/>
            <person name="Li X."/>
            <person name="Hua W."/>
            <person name="Wang J."/>
            <person name="Wang X."/>
            <person name="Freeling M."/>
            <person name="Pires J.C."/>
            <person name="Paterson A.H."/>
            <person name="Chalhoub B."/>
            <person name="Wang B."/>
            <person name="Hayward A."/>
            <person name="Sharpe A.G."/>
            <person name="Park B.S."/>
            <person name="Weisshaar B."/>
            <person name="Liu B."/>
            <person name="Li B."/>
            <person name="Liu B."/>
            <person name="Tong C."/>
            <person name="Song C."/>
            <person name="Duran C."/>
            <person name="Peng C."/>
            <person name="Geng C."/>
            <person name="Koh C."/>
            <person name="Lin C."/>
            <person name="Edwards D."/>
            <person name="Mu D."/>
            <person name="Shen D."/>
            <person name="Soumpourou E."/>
            <person name="Li F."/>
            <person name="Fraser F."/>
            <person name="Conant G."/>
            <person name="Lassalle G."/>
            <person name="King G.J."/>
            <person name="Bonnema G."/>
            <person name="Tang H."/>
            <person name="Wang H."/>
            <person name="Belcram H."/>
            <person name="Zhou H."/>
            <person name="Hirakawa H."/>
            <person name="Abe H."/>
            <person name="Guo H."/>
            <person name="Wang H."/>
            <person name="Jin H."/>
            <person name="Parkin I.A."/>
            <person name="Batley J."/>
            <person name="Kim J.S."/>
            <person name="Just J."/>
            <person name="Li J."/>
            <person name="Xu J."/>
            <person name="Deng J."/>
            <person name="Kim J.A."/>
            <person name="Li J."/>
            <person name="Yu J."/>
            <person name="Meng J."/>
            <person name="Wang J."/>
            <person name="Min J."/>
            <person name="Poulain J."/>
            <person name="Wang J."/>
            <person name="Hatakeyama K."/>
            <person name="Wu K."/>
            <person name="Wang L."/>
            <person name="Fang L."/>
            <person name="Trick M."/>
            <person name="Links M.G."/>
            <person name="Zhao M."/>
            <person name="Jin M."/>
            <person name="Ramchiary N."/>
            <person name="Drou N."/>
            <person name="Berkman P.J."/>
            <person name="Cai Q."/>
            <person name="Huang Q."/>
            <person name="Li R."/>
            <person name="Tabata S."/>
            <person name="Cheng S."/>
            <person name="Zhang S."/>
            <person name="Zhang S."/>
            <person name="Huang S."/>
            <person name="Sato S."/>
            <person name="Sun S."/>
            <person name="Kwon S.J."/>
            <person name="Choi S.R."/>
            <person name="Lee T.H."/>
            <person name="Fan W."/>
            <person name="Zhao X."/>
            <person name="Tan X."/>
            <person name="Xu X."/>
            <person name="Wang Y."/>
            <person name="Qiu Y."/>
            <person name="Yin Y."/>
            <person name="Li Y."/>
            <person name="Du Y."/>
            <person name="Liao Y."/>
            <person name="Lim Y."/>
            <person name="Narusaka Y."/>
            <person name="Wang Y."/>
            <person name="Wang Z."/>
            <person name="Li Z."/>
            <person name="Wang Z."/>
            <person name="Xiong Z."/>
            <person name="Zhang Z."/>
        </authorList>
    </citation>
    <scope>NUCLEOTIDE SEQUENCE [LARGE SCALE GENOMIC DNA]</scope>
    <source>
        <strain evidence="8 9">cv. Chiifu-401-42</strain>
    </source>
</reference>
<keyword evidence="3" id="KW-0813">Transport</keyword>
<dbReference type="GO" id="GO:0015031">
    <property type="term" value="P:protein transport"/>
    <property type="evidence" value="ECO:0007669"/>
    <property type="project" value="UniProtKB-KW"/>
</dbReference>
<dbReference type="GO" id="GO:0016192">
    <property type="term" value="P:vesicle-mediated transport"/>
    <property type="evidence" value="ECO:0007669"/>
    <property type="project" value="UniProtKB-ARBA"/>
</dbReference>
<sequence>MAMKPDGKSPITSKDLSRRYFHQLISAVGYCHSRSVFHRDLKFHIISGSPGFNLFEMFSDRVERFVSGWTAARVLQHRSYRLLDSCNESFFQVWITMFGLKKPLERLSKHHKPSSSASASKSNPFDSDDESDGNKKHTLKPSNKISPQPSLPTTKKNHSFNPFDDANDEEEVEKRLKPSFKNHFRESGGVENQTVQELESYAMYKSDETTKTVQGCLKVAQGIRSDATRTLVMLNEEGEKITRTHHKAVDLDHDLTRGEKLLGSLGGIFSRTWKPKKTRSITGPVITRGESPKRRVNNLETRKKLGLNQLPKPDSRTNEPLPESADAYQKMEMEKAKQDDGFADLSDLLSELKNMAIDMGTEIERFSFISLNYCTYIFSMSIP</sequence>
<dbReference type="PANTHER" id="PTHR19305:SF24">
    <property type="entry name" value="SNAP25 HOMOLOGOUS PROTEIN SNAP29"/>
    <property type="match status" value="1"/>
</dbReference>
<dbReference type="SUPFAM" id="SSF56112">
    <property type="entry name" value="Protein kinase-like (PK-like)"/>
    <property type="match status" value="1"/>
</dbReference>
<keyword evidence="4" id="KW-0653">Protein transport</keyword>
<feature type="region of interest" description="Disordered" evidence="6">
    <location>
        <begin position="109"/>
        <end position="174"/>
    </location>
</feature>
<name>M4EW06_BRACM</name>
<evidence type="ECO:0000256" key="2">
    <source>
        <dbReference type="ARBA" id="ARBA00009480"/>
    </source>
</evidence>
<proteinExistence type="inferred from homology"/>
<dbReference type="InParanoid" id="M4EW06"/>
<evidence type="ECO:0000259" key="7">
    <source>
        <dbReference type="Pfam" id="PF03822"/>
    </source>
</evidence>
<evidence type="ECO:0000256" key="5">
    <source>
        <dbReference type="ARBA" id="ARBA00023136"/>
    </source>
</evidence>